<evidence type="ECO:0000256" key="9">
    <source>
        <dbReference type="ARBA" id="ARBA00023180"/>
    </source>
</evidence>
<dbReference type="OrthoDB" id="514299at2759"/>
<comment type="caution">
    <text evidence="10">The sequence shown here is derived from an EMBL/GenBank/DDBJ whole genome shotgun (WGS) entry which is preliminary data.</text>
</comment>
<evidence type="ECO:0000256" key="4">
    <source>
        <dbReference type="ARBA" id="ARBA00022692"/>
    </source>
</evidence>
<organism evidence="10 11">
    <name type="scientific">Hemibagrus wyckioides</name>
    <dbReference type="NCBI Taxonomy" id="337641"/>
    <lineage>
        <taxon>Eukaryota</taxon>
        <taxon>Metazoa</taxon>
        <taxon>Chordata</taxon>
        <taxon>Craniata</taxon>
        <taxon>Vertebrata</taxon>
        <taxon>Euteleostomi</taxon>
        <taxon>Actinopterygii</taxon>
        <taxon>Neopterygii</taxon>
        <taxon>Teleostei</taxon>
        <taxon>Ostariophysi</taxon>
        <taxon>Siluriformes</taxon>
        <taxon>Bagridae</taxon>
        <taxon>Hemibagrus</taxon>
    </lineage>
</organism>
<evidence type="ECO:0000313" key="11">
    <source>
        <dbReference type="Proteomes" id="UP000824219"/>
    </source>
</evidence>
<comment type="subcellular location">
    <subcellularLocation>
        <location evidence="1">Golgi apparatus membrane</location>
        <topology evidence="1">Single-pass type II membrane protein</topology>
    </subcellularLocation>
</comment>
<accession>A0A9D3NFK4</accession>
<dbReference type="GO" id="GO:0006682">
    <property type="term" value="P:galactosylceramide biosynthetic process"/>
    <property type="evidence" value="ECO:0007669"/>
    <property type="project" value="TreeGrafter"/>
</dbReference>
<dbReference type="EMBL" id="JAHKSW010000016">
    <property type="protein sequence ID" value="KAG7322571.1"/>
    <property type="molecule type" value="Genomic_DNA"/>
</dbReference>
<keyword evidence="4" id="KW-0812">Transmembrane</keyword>
<dbReference type="FunFam" id="3.40.50.300:FF:000807">
    <property type="entry name" value="galactosylceramide sulfotransferase isoform X1"/>
    <property type="match status" value="1"/>
</dbReference>
<name>A0A9D3NFK4_9TELE</name>
<reference evidence="10 11" key="1">
    <citation type="submission" date="2021-06" db="EMBL/GenBank/DDBJ databases">
        <title>Chromosome-level genome assembly of the red-tail catfish (Hemibagrus wyckioides).</title>
        <authorList>
            <person name="Shao F."/>
        </authorList>
    </citation>
    <scope>NUCLEOTIDE SEQUENCE [LARGE SCALE GENOMIC DNA]</scope>
    <source>
        <strain evidence="10">EC202008001</strain>
        <tissue evidence="10">Blood</tissue>
    </source>
</reference>
<keyword evidence="7" id="KW-0333">Golgi apparatus</keyword>
<evidence type="ECO:0000256" key="5">
    <source>
        <dbReference type="ARBA" id="ARBA00022968"/>
    </source>
</evidence>
<dbReference type="Gene3D" id="3.40.50.300">
    <property type="entry name" value="P-loop containing nucleotide triphosphate hydrolases"/>
    <property type="match status" value="1"/>
</dbReference>
<dbReference type="Proteomes" id="UP000824219">
    <property type="component" value="Linkage Group LG16"/>
</dbReference>
<dbReference type="GO" id="GO:0001733">
    <property type="term" value="F:galactosylceramide sulfotransferase activity"/>
    <property type="evidence" value="ECO:0007669"/>
    <property type="project" value="InterPro"/>
</dbReference>
<keyword evidence="5" id="KW-0735">Signal-anchor</keyword>
<keyword evidence="3" id="KW-0808">Transferase</keyword>
<evidence type="ECO:0000256" key="6">
    <source>
        <dbReference type="ARBA" id="ARBA00022989"/>
    </source>
</evidence>
<evidence type="ECO:0000256" key="2">
    <source>
        <dbReference type="ARBA" id="ARBA00008124"/>
    </source>
</evidence>
<keyword evidence="9" id="KW-0325">Glycoprotein</keyword>
<protein>
    <submittedName>
        <fullName evidence="10">Uncharacterized protein</fullName>
    </submittedName>
</protein>
<dbReference type="PANTHER" id="PTHR14647">
    <property type="entry name" value="GALACTOSE-3-O-SULFOTRANSFERASE"/>
    <property type="match status" value="1"/>
</dbReference>
<dbReference type="AlphaFoldDB" id="A0A9D3NFK4"/>
<evidence type="ECO:0000256" key="7">
    <source>
        <dbReference type="ARBA" id="ARBA00023034"/>
    </source>
</evidence>
<keyword evidence="8" id="KW-0472">Membrane</keyword>
<evidence type="ECO:0000256" key="1">
    <source>
        <dbReference type="ARBA" id="ARBA00004323"/>
    </source>
</evidence>
<proteinExistence type="inferred from homology"/>
<dbReference type="InterPro" id="IPR009729">
    <property type="entry name" value="Gal-3-0_sulfotransfrase"/>
</dbReference>
<keyword evidence="11" id="KW-1185">Reference proteome</keyword>
<evidence type="ECO:0000313" key="10">
    <source>
        <dbReference type="EMBL" id="KAG7322571.1"/>
    </source>
</evidence>
<evidence type="ECO:0000256" key="8">
    <source>
        <dbReference type="ARBA" id="ARBA00023136"/>
    </source>
</evidence>
<dbReference type="SUPFAM" id="SSF52540">
    <property type="entry name" value="P-loop containing nucleoside triphosphate hydrolases"/>
    <property type="match status" value="1"/>
</dbReference>
<dbReference type="GO" id="GO:0042552">
    <property type="term" value="P:myelination"/>
    <property type="evidence" value="ECO:0007669"/>
    <property type="project" value="TreeGrafter"/>
</dbReference>
<dbReference type="GO" id="GO:0000139">
    <property type="term" value="C:Golgi membrane"/>
    <property type="evidence" value="ECO:0007669"/>
    <property type="project" value="UniProtKB-SubCell"/>
</dbReference>
<sequence length="489" mass="56746">MNHHLPRSGAHKLMLGFLFTCITMMLYCFSAPTFQANTQSFPVPAPCANKSSIWQKKSSFTTSEVKHCVPKMNLMFLKTHKAASSTVLNILLRYGEKNGLKFALPSGRNDFSYPATFMRVHVKDYRPGACFNIICNHMRFNAPEVEALLPSDTFFFTILRDPALVFESSFHYYKSVVPLTWRIHGEDKLTDFLNDPQVHFDSNGFNSFYLKNLHFFDLGFDNTVEPEDPLVDRAIRAISERFQLIMIAEHFEESLILLKDALCWQMDDLLFFSMNTRRPTSVSQLTPELRTKAREWNGVDWKLYRYFNATLWAKVNAYGRKRMEKEVKKLRQRNSKMAAICISGGMAVEDQDIRDLSMRPWQPVGESSILGYNMRNNIEQQYRELCRKMLTPEIQYLTDLGMTLPPSLMRSDFTICFPLLTSLSVFSPFYKSFTSPAYHLQDLLGCITNIYSRWSMVFTQKSFKILTRILPSLTSPPRSYMPLDQPNYH</sequence>
<keyword evidence="6" id="KW-1133">Transmembrane helix</keyword>
<gene>
    <name evidence="10" type="ORF">KOW79_013917</name>
</gene>
<evidence type="ECO:0000256" key="3">
    <source>
        <dbReference type="ARBA" id="ARBA00022679"/>
    </source>
</evidence>
<dbReference type="PANTHER" id="PTHR14647:SF56">
    <property type="entry name" value="GALACTOSYLCERAMIDE SULFOTRANSFERASE"/>
    <property type="match status" value="1"/>
</dbReference>
<dbReference type="InterPro" id="IPR027417">
    <property type="entry name" value="P-loop_NTPase"/>
</dbReference>
<dbReference type="Pfam" id="PF06990">
    <property type="entry name" value="Gal-3-0_sulfotr"/>
    <property type="match status" value="1"/>
</dbReference>
<comment type="similarity">
    <text evidence="2">Belongs to the galactose-3-O-sulfotransferase family.</text>
</comment>